<comment type="caution">
    <text evidence="2">The sequence shown here is derived from an EMBL/GenBank/DDBJ whole genome shotgun (WGS) entry which is preliminary data.</text>
</comment>
<reference evidence="2 3" key="1">
    <citation type="journal article" date="2018" name="IMA Fungus">
        <title>IMA Genome-F 9: Draft genome sequence of Annulohypoxylon stygium, Aspergillus mulundensis, Berkeleyomyces basicola (syn. Thielaviopsis basicola), Ceratocystis smalleyi, two Cercospora beticola strains, Coleophoma cylindrospora, Fusarium fracticaudum, Phialophora cf. hyalina, and Morchella septimelata.</title>
        <authorList>
            <person name="Wingfield B.D."/>
            <person name="Bills G.F."/>
            <person name="Dong Y."/>
            <person name="Huang W."/>
            <person name="Nel W.J."/>
            <person name="Swalarsk-Parry B.S."/>
            <person name="Vaghefi N."/>
            <person name="Wilken P.M."/>
            <person name="An Z."/>
            <person name="de Beer Z.W."/>
            <person name="De Vos L."/>
            <person name="Chen L."/>
            <person name="Duong T.A."/>
            <person name="Gao Y."/>
            <person name="Hammerbacher A."/>
            <person name="Kikkert J.R."/>
            <person name="Li Y."/>
            <person name="Li H."/>
            <person name="Li K."/>
            <person name="Li Q."/>
            <person name="Liu X."/>
            <person name="Ma X."/>
            <person name="Naidoo K."/>
            <person name="Pethybridge S.J."/>
            <person name="Sun J."/>
            <person name="Steenkamp E.T."/>
            <person name="van der Nest M.A."/>
            <person name="van Wyk S."/>
            <person name="Wingfield M.J."/>
            <person name="Xiong C."/>
            <person name="Yue Q."/>
            <person name="Zhang X."/>
        </authorList>
    </citation>
    <scope>NUCLEOTIDE SEQUENCE [LARGE SCALE GENOMIC DNA]</scope>
    <source>
        <strain evidence="2 3">BP5796</strain>
    </source>
</reference>
<feature type="region of interest" description="Disordered" evidence="1">
    <location>
        <begin position="98"/>
        <end position="127"/>
    </location>
</feature>
<dbReference type="EMBL" id="PDLN01000002">
    <property type="protein sequence ID" value="RDW91829.1"/>
    <property type="molecule type" value="Genomic_DNA"/>
</dbReference>
<dbReference type="Proteomes" id="UP000256328">
    <property type="component" value="Unassembled WGS sequence"/>
</dbReference>
<keyword evidence="3" id="KW-1185">Reference proteome</keyword>
<name>A0A3D8T008_9HELO</name>
<evidence type="ECO:0000256" key="1">
    <source>
        <dbReference type="SAM" id="MobiDB-lite"/>
    </source>
</evidence>
<proteinExistence type="predicted"/>
<protein>
    <submittedName>
        <fullName evidence="2">Uncharacterized protein</fullName>
    </submittedName>
</protein>
<accession>A0A3D8T008</accession>
<organism evidence="2 3">
    <name type="scientific">Coleophoma crateriformis</name>
    <dbReference type="NCBI Taxonomy" id="565419"/>
    <lineage>
        <taxon>Eukaryota</taxon>
        <taxon>Fungi</taxon>
        <taxon>Dikarya</taxon>
        <taxon>Ascomycota</taxon>
        <taxon>Pezizomycotina</taxon>
        <taxon>Leotiomycetes</taxon>
        <taxon>Helotiales</taxon>
        <taxon>Dermateaceae</taxon>
        <taxon>Coleophoma</taxon>
    </lineage>
</organism>
<evidence type="ECO:0000313" key="3">
    <source>
        <dbReference type="Proteomes" id="UP000256328"/>
    </source>
</evidence>
<sequence length="127" mass="14727">MKPADFMTPANIVKLDVKVPFDTFVQFYQENSELSSKVSKVSKNLKAWTSERERQLQQQQKVEAWPAEEETRKAELHARKEELRAIAEEQKAEMEELGAKLAERRGAHKSNLKERQEARRAKEANST</sequence>
<gene>
    <name evidence="2" type="ORF">BP5796_01223</name>
</gene>
<dbReference type="AlphaFoldDB" id="A0A3D8T008"/>
<evidence type="ECO:0000313" key="2">
    <source>
        <dbReference type="EMBL" id="RDW91829.1"/>
    </source>
</evidence>